<proteinExistence type="predicted"/>
<name>A0A369K9Z6_HYPMA</name>
<comment type="caution">
    <text evidence="1">The sequence shown here is derived from an EMBL/GenBank/DDBJ whole genome shotgun (WGS) entry which is preliminary data.</text>
</comment>
<keyword evidence="2" id="KW-1185">Reference proteome</keyword>
<organism evidence="1 2">
    <name type="scientific">Hypsizygus marmoreus</name>
    <name type="common">White beech mushroom</name>
    <name type="synonym">Agaricus marmoreus</name>
    <dbReference type="NCBI Taxonomy" id="39966"/>
    <lineage>
        <taxon>Eukaryota</taxon>
        <taxon>Fungi</taxon>
        <taxon>Dikarya</taxon>
        <taxon>Basidiomycota</taxon>
        <taxon>Agaricomycotina</taxon>
        <taxon>Agaricomycetes</taxon>
        <taxon>Agaricomycetidae</taxon>
        <taxon>Agaricales</taxon>
        <taxon>Tricholomatineae</taxon>
        <taxon>Lyophyllaceae</taxon>
        <taxon>Hypsizygus</taxon>
    </lineage>
</organism>
<dbReference type="EMBL" id="LUEZ02000010">
    <property type="protein sequence ID" value="RDB28643.1"/>
    <property type="molecule type" value="Genomic_DNA"/>
</dbReference>
<accession>A0A369K9Z6</accession>
<sequence>MYIDATSGRGILNDWDMATNEHGKRPRERTISPNFFGHAMPDLAFIFYRTWEFRLFLLPDPDQPLSFQDGIWSFALVSIPRSAVHRVQQGLPTLLDILISLRSTISRRG</sequence>
<dbReference type="Proteomes" id="UP000076154">
    <property type="component" value="Unassembled WGS sequence"/>
</dbReference>
<reference evidence="1" key="1">
    <citation type="submission" date="2018-04" db="EMBL/GenBank/DDBJ databases">
        <title>Whole genome sequencing of Hypsizygus marmoreus.</title>
        <authorList>
            <person name="Choi I.-G."/>
            <person name="Min B."/>
            <person name="Kim J.-G."/>
            <person name="Kim S."/>
            <person name="Oh Y.-L."/>
            <person name="Kong W.-S."/>
            <person name="Park H."/>
            <person name="Jeong J."/>
            <person name="Song E.-S."/>
        </authorList>
    </citation>
    <scope>NUCLEOTIDE SEQUENCE [LARGE SCALE GENOMIC DNA]</scope>
    <source>
        <strain evidence="1">51987-8</strain>
    </source>
</reference>
<dbReference type="OrthoDB" id="2747778at2759"/>
<evidence type="ECO:0000313" key="1">
    <source>
        <dbReference type="EMBL" id="RDB28643.1"/>
    </source>
</evidence>
<dbReference type="InParanoid" id="A0A369K9Z6"/>
<protein>
    <submittedName>
        <fullName evidence="1">Uncharacterized protein</fullName>
    </submittedName>
</protein>
<gene>
    <name evidence="1" type="ORF">Hypma_014865</name>
</gene>
<evidence type="ECO:0000313" key="2">
    <source>
        <dbReference type="Proteomes" id="UP000076154"/>
    </source>
</evidence>
<dbReference type="AlphaFoldDB" id="A0A369K9Z6"/>